<name>A0ABT3QT07_9HYPH</name>
<proteinExistence type="predicted"/>
<dbReference type="RefSeq" id="WP_265986423.1">
    <property type="nucleotide sequence ID" value="NZ_JAPHAV010000014.1"/>
</dbReference>
<reference evidence="2 3" key="1">
    <citation type="submission" date="2022-11" db="EMBL/GenBank/DDBJ databases">
        <title>Brucella sp. YY2X, whole genome shotgun sequencing project.</title>
        <authorList>
            <person name="Yang Y."/>
        </authorList>
    </citation>
    <scope>NUCLEOTIDE SEQUENCE [LARGE SCALE GENOMIC DNA]</scope>
    <source>
        <strain evidence="2 3">YY2X</strain>
    </source>
</reference>
<comment type="caution">
    <text evidence="2">The sequence shown here is derived from an EMBL/GenBank/DDBJ whole genome shotgun (WGS) entry which is preliminary data.</text>
</comment>
<feature type="region of interest" description="Disordered" evidence="1">
    <location>
        <begin position="1"/>
        <end position="30"/>
    </location>
</feature>
<accession>A0ABT3QT07</accession>
<evidence type="ECO:0000256" key="1">
    <source>
        <dbReference type="SAM" id="MobiDB-lite"/>
    </source>
</evidence>
<organism evidence="2 3">
    <name type="scientific">Ochrobactrum chromiisoli</name>
    <dbReference type="NCBI Taxonomy" id="2993941"/>
    <lineage>
        <taxon>Bacteria</taxon>
        <taxon>Pseudomonadati</taxon>
        <taxon>Pseudomonadota</taxon>
        <taxon>Alphaproteobacteria</taxon>
        <taxon>Hyphomicrobiales</taxon>
        <taxon>Brucellaceae</taxon>
        <taxon>Brucella/Ochrobactrum group</taxon>
        <taxon>Ochrobactrum</taxon>
    </lineage>
</organism>
<evidence type="ECO:0000313" key="2">
    <source>
        <dbReference type="EMBL" id="MCX2698772.1"/>
    </source>
</evidence>
<sequence length="96" mass="10296">MTPFDPLNAIIAKPEKPLPPAEGGRPKGERVAVKSISDVAGMPNGRRNRQILTESVARQSSDSTRFTQQLETIIGDNAARTLPTVPDADCTLSTHS</sequence>
<gene>
    <name evidence="2" type="ORF">OPR82_18805</name>
</gene>
<evidence type="ECO:0000313" key="3">
    <source>
        <dbReference type="Proteomes" id="UP001301216"/>
    </source>
</evidence>
<dbReference type="EMBL" id="JAPHAV010000014">
    <property type="protein sequence ID" value="MCX2698772.1"/>
    <property type="molecule type" value="Genomic_DNA"/>
</dbReference>
<protein>
    <submittedName>
        <fullName evidence="2">Uncharacterized protein</fullName>
    </submittedName>
</protein>
<dbReference type="Proteomes" id="UP001301216">
    <property type="component" value="Unassembled WGS sequence"/>
</dbReference>
<keyword evidence="3" id="KW-1185">Reference proteome</keyword>